<keyword evidence="3" id="KW-0285">Flavoprotein</keyword>
<evidence type="ECO:0000313" key="8">
    <source>
        <dbReference type="Proteomes" id="UP000295560"/>
    </source>
</evidence>
<evidence type="ECO:0000256" key="2">
    <source>
        <dbReference type="ARBA" id="ARBA00009347"/>
    </source>
</evidence>
<dbReference type="Gene3D" id="1.10.540.10">
    <property type="entry name" value="Acyl-CoA dehydrogenase/oxidase, N-terminal domain"/>
    <property type="match status" value="1"/>
</dbReference>
<gene>
    <name evidence="7" type="ORF">EV378_5982</name>
</gene>
<dbReference type="SUPFAM" id="SSF56645">
    <property type="entry name" value="Acyl-CoA dehydrogenase NM domain-like"/>
    <property type="match status" value="1"/>
</dbReference>
<reference evidence="7 8" key="1">
    <citation type="submission" date="2019-03" db="EMBL/GenBank/DDBJ databases">
        <title>Sequencing the genomes of 1000 actinobacteria strains.</title>
        <authorList>
            <person name="Klenk H.-P."/>
        </authorList>
    </citation>
    <scope>NUCLEOTIDE SEQUENCE [LARGE SCALE GENOMIC DNA]</scope>
    <source>
        <strain evidence="7 8">DSM 44969</strain>
    </source>
</reference>
<dbReference type="PANTHER" id="PTHR43884:SF20">
    <property type="entry name" value="ACYL-COA DEHYDROGENASE FADE28"/>
    <property type="match status" value="1"/>
</dbReference>
<dbReference type="AlphaFoldDB" id="A0A4R1HN30"/>
<keyword evidence="8" id="KW-1185">Reference proteome</keyword>
<name>A0A4R1HN30_PSEEN</name>
<protein>
    <submittedName>
        <fullName evidence="7">Alkylation response protein AidB-like acyl-CoA dehydrogenase</fullName>
    </submittedName>
</protein>
<dbReference type="EMBL" id="SMFZ01000002">
    <property type="protein sequence ID" value="TCK21985.1"/>
    <property type="molecule type" value="Genomic_DNA"/>
</dbReference>
<dbReference type="InterPro" id="IPR036250">
    <property type="entry name" value="AcylCo_DH-like_C"/>
</dbReference>
<evidence type="ECO:0000256" key="1">
    <source>
        <dbReference type="ARBA" id="ARBA00001974"/>
    </source>
</evidence>
<dbReference type="PANTHER" id="PTHR43884">
    <property type="entry name" value="ACYL-COA DEHYDROGENASE"/>
    <property type="match status" value="1"/>
</dbReference>
<dbReference type="Proteomes" id="UP000295560">
    <property type="component" value="Unassembled WGS sequence"/>
</dbReference>
<dbReference type="RefSeq" id="WP_132430660.1">
    <property type="nucleotide sequence ID" value="NZ_SMFZ01000002.1"/>
</dbReference>
<dbReference type="InterPro" id="IPR037069">
    <property type="entry name" value="AcylCoA_DH/ox_N_sf"/>
</dbReference>
<dbReference type="GO" id="GO:0003995">
    <property type="term" value="F:acyl-CoA dehydrogenase activity"/>
    <property type="evidence" value="ECO:0007669"/>
    <property type="project" value="TreeGrafter"/>
</dbReference>
<dbReference type="OrthoDB" id="8677713at2"/>
<dbReference type="Pfam" id="PF00441">
    <property type="entry name" value="Acyl-CoA_dh_1"/>
    <property type="match status" value="1"/>
</dbReference>
<comment type="similarity">
    <text evidence="2">Belongs to the acyl-CoA dehydrogenase family.</text>
</comment>
<evidence type="ECO:0000256" key="4">
    <source>
        <dbReference type="ARBA" id="ARBA00022827"/>
    </source>
</evidence>
<proteinExistence type="inferred from homology"/>
<keyword evidence="4" id="KW-0274">FAD</keyword>
<comment type="caution">
    <text evidence="7">The sequence shown here is derived from an EMBL/GenBank/DDBJ whole genome shotgun (WGS) entry which is preliminary data.</text>
</comment>
<organism evidence="7 8">
    <name type="scientific">Pseudonocardia endophytica</name>
    <dbReference type="NCBI Taxonomy" id="401976"/>
    <lineage>
        <taxon>Bacteria</taxon>
        <taxon>Bacillati</taxon>
        <taxon>Actinomycetota</taxon>
        <taxon>Actinomycetes</taxon>
        <taxon>Pseudonocardiales</taxon>
        <taxon>Pseudonocardiaceae</taxon>
        <taxon>Pseudonocardia</taxon>
    </lineage>
</organism>
<evidence type="ECO:0000313" key="7">
    <source>
        <dbReference type="EMBL" id="TCK21985.1"/>
    </source>
</evidence>
<keyword evidence="5" id="KW-0560">Oxidoreductase</keyword>
<dbReference type="InterPro" id="IPR009100">
    <property type="entry name" value="AcylCoA_DH/oxidase_NM_dom_sf"/>
</dbReference>
<feature type="domain" description="Acyl-CoA dehydrogenase/oxidase C-terminal" evidence="6">
    <location>
        <begin position="191"/>
        <end position="315"/>
    </location>
</feature>
<evidence type="ECO:0000256" key="3">
    <source>
        <dbReference type="ARBA" id="ARBA00022630"/>
    </source>
</evidence>
<dbReference type="Gene3D" id="1.20.140.10">
    <property type="entry name" value="Butyryl-CoA Dehydrogenase, subunit A, domain 3"/>
    <property type="match status" value="1"/>
</dbReference>
<dbReference type="InterPro" id="IPR009075">
    <property type="entry name" value="AcylCo_DH/oxidase_C"/>
</dbReference>
<evidence type="ECO:0000259" key="6">
    <source>
        <dbReference type="Pfam" id="PF00441"/>
    </source>
</evidence>
<dbReference type="GO" id="GO:0050660">
    <property type="term" value="F:flavin adenine dinucleotide binding"/>
    <property type="evidence" value="ECO:0007669"/>
    <property type="project" value="InterPro"/>
</dbReference>
<comment type="cofactor">
    <cofactor evidence="1">
        <name>FAD</name>
        <dbReference type="ChEBI" id="CHEBI:57692"/>
    </cofactor>
</comment>
<sequence length="340" mass="34652">MSAATLLPTTAPESDEEAAVRETVRDIAVRCRDTRSGAADDHLACWQALFDSGFTALRDPEDDGSPAASTTLTAVVVEELAGAVCGAPLVGALLAAELRRLSGGTAPDGPATVLLSPDLSGLAGGTDGVAWDAAAPVRHALGVDDGRVVAAGLGPVAGTQDLSRPIAHPDGAPRPTGAVLDDDARGRFEDFARLMVAADLLGAAGSVLAGAVDYAGQRVQFGVPIGSFQAVQHLCAGAYAQVEALRSAVLYGAWALDTADQEATAAALVAKAYAARAGVAVAETAVQVYGGVAVTWEFTAHRHLRRTLLDAAVFGGADLSGEELLSLVERSAQEEHRGLQ</sequence>
<dbReference type="SUPFAM" id="SSF47203">
    <property type="entry name" value="Acyl-CoA dehydrogenase C-terminal domain-like"/>
    <property type="match status" value="1"/>
</dbReference>
<accession>A0A4R1HN30</accession>
<evidence type="ECO:0000256" key="5">
    <source>
        <dbReference type="ARBA" id="ARBA00023002"/>
    </source>
</evidence>